<dbReference type="PANTHER" id="PTHR30304">
    <property type="entry name" value="D-TAGATOSE-1,6-BISPHOSPHATE ALDOLASE"/>
    <property type="match status" value="1"/>
</dbReference>
<dbReference type="GO" id="GO:0008270">
    <property type="term" value="F:zinc ion binding"/>
    <property type="evidence" value="ECO:0007669"/>
    <property type="project" value="InterPro"/>
</dbReference>
<evidence type="ECO:0000256" key="1">
    <source>
        <dbReference type="PIRSR" id="PIRSR001359-1"/>
    </source>
</evidence>
<gene>
    <name evidence="4" type="ORF">CHK_2180</name>
</gene>
<dbReference type="STRING" id="270498.CHK_2180"/>
<dbReference type="InterPro" id="IPR000771">
    <property type="entry name" value="FBA_II"/>
</dbReference>
<dbReference type="PANTHER" id="PTHR30304:SF0">
    <property type="entry name" value="D-TAGATOSE-1,6-BISPHOSPHATE ALDOLASE SUBUNIT GATY-RELATED"/>
    <property type="match status" value="1"/>
</dbReference>
<feature type="binding site" evidence="3">
    <location>
        <position position="83"/>
    </location>
    <ligand>
        <name>Zn(2+)</name>
        <dbReference type="ChEBI" id="CHEBI:29105"/>
        <label>1</label>
        <note>catalytic</note>
    </ligand>
</feature>
<dbReference type="PATRIC" id="fig|270498.16.peg.1928"/>
<dbReference type="SUPFAM" id="SSF51569">
    <property type="entry name" value="Aldolase"/>
    <property type="match status" value="1"/>
</dbReference>
<feature type="binding site" evidence="3">
    <location>
        <position position="180"/>
    </location>
    <ligand>
        <name>Zn(2+)</name>
        <dbReference type="ChEBI" id="CHEBI:29105"/>
        <label>1</label>
        <note>catalytic</note>
    </ligand>
</feature>
<feature type="binding site" evidence="3">
    <location>
        <position position="208"/>
    </location>
    <ligand>
        <name>Zn(2+)</name>
        <dbReference type="ChEBI" id="CHEBI:29105"/>
        <label>1</label>
        <note>catalytic</note>
    </ligand>
</feature>
<dbReference type="GO" id="GO:0005829">
    <property type="term" value="C:cytosol"/>
    <property type="evidence" value="ECO:0007669"/>
    <property type="project" value="TreeGrafter"/>
</dbReference>
<keyword evidence="5" id="KW-1185">Reference proteome</keyword>
<evidence type="ECO:0000256" key="3">
    <source>
        <dbReference type="PIRSR" id="PIRSR001359-3"/>
    </source>
</evidence>
<dbReference type="GO" id="GO:0009025">
    <property type="term" value="F:tagatose-bisphosphate aldolase activity"/>
    <property type="evidence" value="ECO:0007669"/>
    <property type="project" value="TreeGrafter"/>
</dbReference>
<dbReference type="PROSITE" id="PS00602">
    <property type="entry name" value="ALDOLASE_CLASS_II_1"/>
    <property type="match status" value="1"/>
</dbReference>
<feature type="binding site" evidence="3">
    <location>
        <position position="134"/>
    </location>
    <ligand>
        <name>Zn(2+)</name>
        <dbReference type="ChEBI" id="CHEBI:29105"/>
        <label>2</label>
    </ligand>
</feature>
<dbReference type="RefSeq" id="WP_046444014.1">
    <property type="nucleotide sequence ID" value="NZ_LAYJ01000112.1"/>
</dbReference>
<protein>
    <submittedName>
        <fullName evidence="4">Fructose-bisphosphate aldolase class II</fullName>
        <ecNumber evidence="4">4.1.2.13</ecNumber>
    </submittedName>
</protein>
<dbReference type="GO" id="GO:0004332">
    <property type="term" value="F:fructose-bisphosphate aldolase activity"/>
    <property type="evidence" value="ECO:0007669"/>
    <property type="project" value="UniProtKB-EC"/>
</dbReference>
<dbReference type="Gene3D" id="3.20.20.70">
    <property type="entry name" value="Aldolase class I"/>
    <property type="match status" value="1"/>
</dbReference>
<dbReference type="Pfam" id="PF01116">
    <property type="entry name" value="F_bP_aldolase"/>
    <property type="match status" value="1"/>
</dbReference>
<dbReference type="PIRSF" id="PIRSF001359">
    <property type="entry name" value="F_bP_aldolase_II"/>
    <property type="match status" value="1"/>
</dbReference>
<comment type="cofactor">
    <cofactor evidence="3">
        <name>Zn(2+)</name>
        <dbReference type="ChEBI" id="CHEBI:29105"/>
    </cofactor>
    <text evidence="3">Binds 2 Zn(2+) ions per subunit. One is catalytic and the other provides a structural contribution.</text>
</comment>
<feature type="binding site" evidence="2">
    <location>
        <position position="181"/>
    </location>
    <ligand>
        <name>dihydroxyacetone phosphate</name>
        <dbReference type="ChEBI" id="CHEBI:57642"/>
    </ligand>
</feature>
<feature type="binding site" evidence="3">
    <location>
        <position position="104"/>
    </location>
    <ligand>
        <name>Zn(2+)</name>
        <dbReference type="ChEBI" id="CHEBI:29105"/>
        <label>2</label>
    </ligand>
</feature>
<dbReference type="InterPro" id="IPR050246">
    <property type="entry name" value="Class_II_FBP_aldolase"/>
</dbReference>
<dbReference type="InterPro" id="IPR013785">
    <property type="entry name" value="Aldolase_TIM"/>
</dbReference>
<keyword evidence="4" id="KW-0456">Lyase</keyword>
<dbReference type="AlphaFoldDB" id="A0A0M2NI64"/>
<dbReference type="OrthoDB" id="9803995at2"/>
<dbReference type="PROSITE" id="PS00806">
    <property type="entry name" value="ALDOLASE_CLASS_II_2"/>
    <property type="match status" value="1"/>
</dbReference>
<dbReference type="GO" id="GO:0005975">
    <property type="term" value="P:carbohydrate metabolic process"/>
    <property type="evidence" value="ECO:0007669"/>
    <property type="project" value="InterPro"/>
</dbReference>
<reference evidence="4 5" key="1">
    <citation type="submission" date="2015-04" db="EMBL/GenBank/DDBJ databases">
        <title>Draft genome sequence of bacteremic isolate Catabacter hongkongensis type strain HKU16T.</title>
        <authorList>
            <person name="Lau S.K."/>
            <person name="Teng J.L."/>
            <person name="Huang Y."/>
            <person name="Curreem S.O."/>
            <person name="Tsui S.K."/>
            <person name="Woo P.C."/>
        </authorList>
    </citation>
    <scope>NUCLEOTIDE SEQUENCE [LARGE SCALE GENOMIC DNA]</scope>
    <source>
        <strain evidence="4 5">HKU16</strain>
    </source>
</reference>
<dbReference type="EMBL" id="LAYJ01000112">
    <property type="protein sequence ID" value="KKI50117.1"/>
    <property type="molecule type" value="Genomic_DNA"/>
</dbReference>
<feature type="binding site" evidence="2">
    <location>
        <begin position="209"/>
        <end position="211"/>
    </location>
    <ligand>
        <name>dihydroxyacetone phosphate</name>
        <dbReference type="ChEBI" id="CHEBI:57642"/>
    </ligand>
</feature>
<organism evidence="4 5">
    <name type="scientific">Christensenella hongkongensis</name>
    <dbReference type="NCBI Taxonomy" id="270498"/>
    <lineage>
        <taxon>Bacteria</taxon>
        <taxon>Bacillati</taxon>
        <taxon>Bacillota</taxon>
        <taxon>Clostridia</taxon>
        <taxon>Christensenellales</taxon>
        <taxon>Christensenellaceae</taxon>
        <taxon>Christensenella</taxon>
    </lineage>
</organism>
<comment type="caution">
    <text evidence="4">The sequence shown here is derived from an EMBL/GenBank/DDBJ whole genome shotgun (WGS) entry which is preliminary data.</text>
</comment>
<dbReference type="EC" id="4.1.2.13" evidence="4"/>
<dbReference type="Proteomes" id="UP000034076">
    <property type="component" value="Unassembled WGS sequence"/>
</dbReference>
<feature type="active site" description="Proton donor" evidence="1">
    <location>
        <position position="82"/>
    </location>
</feature>
<keyword evidence="3" id="KW-0479">Metal-binding</keyword>
<keyword evidence="3" id="KW-0862">Zinc</keyword>
<evidence type="ECO:0000313" key="4">
    <source>
        <dbReference type="EMBL" id="KKI50117.1"/>
    </source>
</evidence>
<proteinExistence type="predicted"/>
<dbReference type="NCBIfam" id="TIGR00167">
    <property type="entry name" value="cbbA"/>
    <property type="match status" value="1"/>
</dbReference>
<evidence type="ECO:0000313" key="5">
    <source>
        <dbReference type="Proteomes" id="UP000034076"/>
    </source>
</evidence>
<dbReference type="CDD" id="cd00947">
    <property type="entry name" value="TBP_aldolase_IIB"/>
    <property type="match status" value="1"/>
</dbReference>
<name>A0A0M2NI64_9FIRM</name>
<evidence type="ECO:0000256" key="2">
    <source>
        <dbReference type="PIRSR" id="PIRSR001359-2"/>
    </source>
</evidence>
<sequence length="279" mass="30187">MALVNMTQMLLDAKKGKYAVGHFNVINEEMLKGVLKASVQKNAPVIIAFAEAFEPLIAIEEFAPMAISAAKRVDIPVALHLDHANNIEYIKRAIDSGFTSAMLDASALPFEENVKMTNEVVALCKPKGMSVEAELGHVGGLEGYPEGYGDDFVYTEVEEAKEFVKQTGINALAVSIGTVHGVYKSEPKLNLKRLEELNEALDVPLVMHGGSGLTDDDFRNAVARGITKTNIFTDLTIAAMNALKNTKENVYLLQCVDVVNAVSAEATKKIDLFGTANRA</sequence>
<accession>A0A0M2NI64</accession>
<feature type="binding site" evidence="2">
    <location>
        <begin position="230"/>
        <end position="233"/>
    </location>
    <ligand>
        <name>dihydroxyacetone phosphate</name>
        <dbReference type="ChEBI" id="CHEBI:57642"/>
    </ligand>
</feature>